<dbReference type="Gene3D" id="3.30.70.1250">
    <property type="entry name" value="Phosphopentomutase"/>
    <property type="match status" value="1"/>
</dbReference>
<evidence type="ECO:0000313" key="9">
    <source>
        <dbReference type="Proteomes" id="UP001224418"/>
    </source>
</evidence>
<dbReference type="GO" id="GO:0008973">
    <property type="term" value="F:phosphopentomutase activity"/>
    <property type="evidence" value="ECO:0007669"/>
    <property type="project" value="UniProtKB-EC"/>
</dbReference>
<evidence type="ECO:0000256" key="3">
    <source>
        <dbReference type="ARBA" id="ARBA00023211"/>
    </source>
</evidence>
<proteinExistence type="inferred from homology"/>
<sequence>MKRKVILIVLDSVGIGELPDANLYGDKGSNTVGNISKFVNGLSLPNMERLGFGNIDHMQGIKAFANPVGNFGRCMEASKGKDTVTGHWEIAGVVLESPLKTYPDGFSEDIIKEFEEKIGAKVLGNKVASGTEIIKELGEEHVKTGNPIVYTSADSVFQIAGHEEALGLDRLYEMCEIARKMLVGDRMVGRVIARPFVGKNAEDFVRTANRHDYALDPFSKTMLDYVKEDNKSVMAVGKIEDIYNKKGVTDAVHTKSNMDGVDRTLEYMRTDKEGLIFTNLVDFDMKFGHRNNPEGYANSLVEFDNRLPEIIDTMNDEDVLIITADHGCDPTTESTDHSREYTPLLVYGKNLKSNVNLGTRTSFTDIGKTVLELLDVKNELAGNSFTKEILK</sequence>
<dbReference type="RefSeq" id="WP_111941902.1">
    <property type="nucleotide sequence ID" value="NZ_BAAACJ010000001.1"/>
</dbReference>
<dbReference type="NCBIfam" id="TIGR01696">
    <property type="entry name" value="deoB"/>
    <property type="match status" value="1"/>
</dbReference>
<dbReference type="Gene3D" id="3.40.720.10">
    <property type="entry name" value="Alkaline Phosphatase, subunit A"/>
    <property type="match status" value="1"/>
</dbReference>
<evidence type="ECO:0000313" key="8">
    <source>
        <dbReference type="EMBL" id="MDQ0479764.1"/>
    </source>
</evidence>
<evidence type="ECO:0000256" key="5">
    <source>
        <dbReference type="HAMAP-Rule" id="MF_00740"/>
    </source>
</evidence>
<evidence type="ECO:0000256" key="4">
    <source>
        <dbReference type="ARBA" id="ARBA00023235"/>
    </source>
</evidence>
<comment type="pathway">
    <text evidence="5">Carbohydrate degradation; 2-deoxy-D-ribose 1-phosphate degradation; D-glyceraldehyde 3-phosphate and acetaldehyde from 2-deoxy-alpha-D-ribose 1-phosphate: step 1/2.</text>
</comment>
<comment type="subcellular location">
    <subcellularLocation>
        <location evidence="5">Cytoplasm</location>
    </subcellularLocation>
</comment>
<keyword evidence="5" id="KW-0963">Cytoplasm</keyword>
<dbReference type="EC" id="5.4.2.7" evidence="5 6"/>
<feature type="binding site" evidence="5">
    <location>
        <position position="325"/>
    </location>
    <ligand>
        <name>Mn(2+)</name>
        <dbReference type="ChEBI" id="CHEBI:29035"/>
        <label>1</label>
    </ligand>
</feature>
<dbReference type="SUPFAM" id="SSF143856">
    <property type="entry name" value="DeoB insert domain-like"/>
    <property type="match status" value="1"/>
</dbReference>
<reference evidence="8 9" key="1">
    <citation type="submission" date="2023-07" db="EMBL/GenBank/DDBJ databases">
        <title>Genomic Encyclopedia of Type Strains, Phase IV (KMG-IV): sequencing the most valuable type-strain genomes for metagenomic binning, comparative biology and taxonomic classification.</title>
        <authorList>
            <person name="Goeker M."/>
        </authorList>
    </citation>
    <scope>NUCLEOTIDE SEQUENCE [LARGE SCALE GENOMIC DNA]</scope>
    <source>
        <strain evidence="8 9">DSM 1400</strain>
    </source>
</reference>
<feature type="binding site" evidence="5">
    <location>
        <position position="284"/>
    </location>
    <ligand>
        <name>Mn(2+)</name>
        <dbReference type="ChEBI" id="CHEBI:29035"/>
        <label>2</label>
    </ligand>
</feature>
<name>A0ABU0JRQ0_HATLI</name>
<dbReference type="NCBIfam" id="NF003766">
    <property type="entry name" value="PRK05362.1"/>
    <property type="match status" value="1"/>
</dbReference>
<feature type="binding site" evidence="5">
    <location>
        <position position="337"/>
    </location>
    <ligand>
        <name>Mn(2+)</name>
        <dbReference type="ChEBI" id="CHEBI:29035"/>
        <label>2</label>
    </ligand>
</feature>
<feature type="binding site" evidence="5">
    <location>
        <position position="326"/>
    </location>
    <ligand>
        <name>Mn(2+)</name>
        <dbReference type="ChEBI" id="CHEBI:29035"/>
        <label>1</label>
    </ligand>
</feature>
<evidence type="ECO:0000256" key="6">
    <source>
        <dbReference type="NCBIfam" id="TIGR01696"/>
    </source>
</evidence>
<dbReference type="PANTHER" id="PTHR21110:SF0">
    <property type="entry name" value="PHOSPHOPENTOMUTASE"/>
    <property type="match status" value="1"/>
</dbReference>
<comment type="similarity">
    <text evidence="1 5">Belongs to the phosphopentomutase family.</text>
</comment>
<keyword evidence="2 5" id="KW-0479">Metal-binding</keyword>
<feature type="binding site" evidence="5">
    <location>
        <position position="11"/>
    </location>
    <ligand>
        <name>Mn(2+)</name>
        <dbReference type="ChEBI" id="CHEBI:29035"/>
        <label>1</label>
    </ligand>
</feature>
<comment type="catalytic activity">
    <reaction evidence="5">
        <text>alpha-D-ribose 1-phosphate = D-ribose 5-phosphate</text>
        <dbReference type="Rhea" id="RHEA:18793"/>
        <dbReference type="ChEBI" id="CHEBI:57720"/>
        <dbReference type="ChEBI" id="CHEBI:78346"/>
        <dbReference type="EC" id="5.4.2.7"/>
    </reaction>
</comment>
<keyword evidence="4 5" id="KW-0413">Isomerase</keyword>
<dbReference type="InterPro" id="IPR017850">
    <property type="entry name" value="Alkaline_phosphatase_core_sf"/>
</dbReference>
<dbReference type="PANTHER" id="PTHR21110">
    <property type="entry name" value="PHOSPHOPENTOMUTASE"/>
    <property type="match status" value="1"/>
</dbReference>
<comment type="cofactor">
    <cofactor evidence="5">
        <name>Mn(2+)</name>
        <dbReference type="ChEBI" id="CHEBI:29035"/>
    </cofactor>
    <text evidence="5">Binds 2 manganese ions.</text>
</comment>
<dbReference type="InterPro" id="IPR006124">
    <property type="entry name" value="Metalloenzyme"/>
</dbReference>
<evidence type="ECO:0000259" key="7">
    <source>
        <dbReference type="Pfam" id="PF01676"/>
    </source>
</evidence>
<comment type="catalytic activity">
    <reaction evidence="5">
        <text>2-deoxy-alpha-D-ribose 1-phosphate = 2-deoxy-D-ribose 5-phosphate</text>
        <dbReference type="Rhea" id="RHEA:27658"/>
        <dbReference type="ChEBI" id="CHEBI:57259"/>
        <dbReference type="ChEBI" id="CHEBI:62877"/>
        <dbReference type="EC" id="5.4.2.7"/>
    </reaction>
</comment>
<keyword evidence="3 5" id="KW-0464">Manganese</keyword>
<dbReference type="Pfam" id="PF01676">
    <property type="entry name" value="Metalloenzyme"/>
    <property type="match status" value="1"/>
</dbReference>
<evidence type="ECO:0000256" key="2">
    <source>
        <dbReference type="ARBA" id="ARBA00022723"/>
    </source>
</evidence>
<comment type="function">
    <text evidence="5">Isomerase that catalyzes the conversion of deoxy-ribose 1-phosphate (dRib-1-P) and ribose 1-phosphate (Rib-1-P) to deoxy-ribose 5-phosphate (dRib-5-P) and ribose 5-phosphate (Rib-5-P), respectively.</text>
</comment>
<dbReference type="CDD" id="cd16009">
    <property type="entry name" value="PPM"/>
    <property type="match status" value="1"/>
</dbReference>
<accession>A0ABU0JRQ0</accession>
<comment type="caution">
    <text evidence="8">The sequence shown here is derived from an EMBL/GenBank/DDBJ whole genome shotgun (WGS) entry which is preliminary data.</text>
</comment>
<protein>
    <recommendedName>
        <fullName evidence="5 6">Phosphopentomutase</fullName>
        <ecNumber evidence="5 6">5.4.2.7</ecNumber>
    </recommendedName>
    <alternativeName>
        <fullName evidence="5">Phosphodeoxyribomutase</fullName>
    </alternativeName>
</protein>
<dbReference type="InterPro" id="IPR010045">
    <property type="entry name" value="DeoB"/>
</dbReference>
<dbReference type="HAMAP" id="MF_00740">
    <property type="entry name" value="Phosphopentomut"/>
    <property type="match status" value="1"/>
</dbReference>
<feature type="domain" description="Metalloenzyme" evidence="7">
    <location>
        <begin position="4"/>
        <end position="377"/>
    </location>
</feature>
<organism evidence="8 9">
    <name type="scientific">Hathewaya limosa</name>
    <name type="common">Clostridium limosum</name>
    <dbReference type="NCBI Taxonomy" id="1536"/>
    <lineage>
        <taxon>Bacteria</taxon>
        <taxon>Bacillati</taxon>
        <taxon>Bacillota</taxon>
        <taxon>Clostridia</taxon>
        <taxon>Eubacteriales</taxon>
        <taxon>Clostridiaceae</taxon>
        <taxon>Hathewaya</taxon>
    </lineage>
</organism>
<dbReference type="PIRSF" id="PIRSF001491">
    <property type="entry name" value="Ppentomutase"/>
    <property type="match status" value="1"/>
</dbReference>
<dbReference type="InterPro" id="IPR024052">
    <property type="entry name" value="Phosphopentomutase_DeoB_cap_sf"/>
</dbReference>
<gene>
    <name evidence="5" type="primary">deoB</name>
    <name evidence="8" type="ORF">QOZ93_001506</name>
</gene>
<keyword evidence="9" id="KW-1185">Reference proteome</keyword>
<dbReference type="Proteomes" id="UP001224418">
    <property type="component" value="Unassembled WGS sequence"/>
</dbReference>
<feature type="binding site" evidence="5">
    <location>
        <position position="289"/>
    </location>
    <ligand>
        <name>Mn(2+)</name>
        <dbReference type="ChEBI" id="CHEBI:29035"/>
        <label>2</label>
    </ligand>
</feature>
<dbReference type="SUPFAM" id="SSF53649">
    <property type="entry name" value="Alkaline phosphatase-like"/>
    <property type="match status" value="1"/>
</dbReference>
<dbReference type="EMBL" id="JAUSWN010000011">
    <property type="protein sequence ID" value="MDQ0479764.1"/>
    <property type="molecule type" value="Genomic_DNA"/>
</dbReference>
<evidence type="ECO:0000256" key="1">
    <source>
        <dbReference type="ARBA" id="ARBA00010373"/>
    </source>
</evidence>